<dbReference type="EMBL" id="JAQQPM010000002">
    <property type="protein sequence ID" value="KAK2068322.1"/>
    <property type="molecule type" value="Genomic_DNA"/>
</dbReference>
<protein>
    <submittedName>
        <fullName evidence="2">Uncharacterized protein</fullName>
    </submittedName>
</protein>
<sequence length="340" mass="34164">MSSTRAEASGASTTGRTASNVSGGTTSMASGQSPRRTLSSSPGARALSTSPRLTSPAGSQIFERDVQESAGGTALLPTSSAVPSHIQTENHIPPVLDASSEAITDIHLNPDTVEIITHASHQSAASAVASPHLAHPGLSSPLGYSQASGVYGTAPSDGSGGGTASNWADELAAFTAEKGGPTALGDSASYYGSFDTTDVRRLSFISFADVVQAEHAGHGGSGSVVGGNRDSLHMPPGLTSLPSLGMNRSSSPIRSPVSSTGEDPYTSPTTSKSGSIKGMDMSPGRKSLGSPNSFLHGTQSATGPNTSGELTIETMAQALRRTRSGELGGSVVKSLATSPV</sequence>
<reference evidence="2" key="1">
    <citation type="journal article" date="2023" name="Mol. Plant Microbe Interact.">
        <title>Elucidating the Obligate Nature and Biological Capacity of an Invasive Fungal Corn Pathogen.</title>
        <authorList>
            <person name="MacCready J.S."/>
            <person name="Roggenkamp E.M."/>
            <person name="Gdanetz K."/>
            <person name="Chilvers M.I."/>
        </authorList>
    </citation>
    <scope>NUCLEOTIDE SEQUENCE</scope>
    <source>
        <strain evidence="2">PM02</strain>
    </source>
</reference>
<dbReference type="Proteomes" id="UP001217918">
    <property type="component" value="Unassembled WGS sequence"/>
</dbReference>
<feature type="region of interest" description="Disordered" evidence="1">
    <location>
        <begin position="217"/>
        <end position="340"/>
    </location>
</feature>
<name>A0AAD9I0U0_9PEZI</name>
<comment type="caution">
    <text evidence="2">The sequence shown here is derived from an EMBL/GenBank/DDBJ whole genome shotgun (WGS) entry which is preliminary data.</text>
</comment>
<dbReference type="AlphaFoldDB" id="A0AAD9I0U0"/>
<proteinExistence type="predicted"/>
<accession>A0AAD9I0U0</accession>
<organism evidence="2 3">
    <name type="scientific">Phyllachora maydis</name>
    <dbReference type="NCBI Taxonomy" id="1825666"/>
    <lineage>
        <taxon>Eukaryota</taxon>
        <taxon>Fungi</taxon>
        <taxon>Dikarya</taxon>
        <taxon>Ascomycota</taxon>
        <taxon>Pezizomycotina</taxon>
        <taxon>Sordariomycetes</taxon>
        <taxon>Sordariomycetidae</taxon>
        <taxon>Phyllachorales</taxon>
        <taxon>Phyllachoraceae</taxon>
        <taxon>Phyllachora</taxon>
    </lineage>
</organism>
<keyword evidence="3" id="KW-1185">Reference proteome</keyword>
<gene>
    <name evidence="2" type="ORF">P8C59_002965</name>
</gene>
<feature type="compositionally biased region" description="Polar residues" evidence="1">
    <location>
        <begin position="289"/>
        <end position="309"/>
    </location>
</feature>
<evidence type="ECO:0000313" key="3">
    <source>
        <dbReference type="Proteomes" id="UP001217918"/>
    </source>
</evidence>
<dbReference type="PANTHER" id="PTHR42111:SF1">
    <property type="entry name" value="YALI0D23727P"/>
    <property type="match status" value="1"/>
</dbReference>
<dbReference type="PANTHER" id="PTHR42111">
    <property type="entry name" value="YALI0D23727P"/>
    <property type="match status" value="1"/>
</dbReference>
<evidence type="ECO:0000256" key="1">
    <source>
        <dbReference type="SAM" id="MobiDB-lite"/>
    </source>
</evidence>
<feature type="compositionally biased region" description="Low complexity" evidence="1">
    <location>
        <begin position="248"/>
        <end position="259"/>
    </location>
</feature>
<evidence type="ECO:0000313" key="2">
    <source>
        <dbReference type="EMBL" id="KAK2068322.1"/>
    </source>
</evidence>
<feature type="region of interest" description="Disordered" evidence="1">
    <location>
        <begin position="1"/>
        <end position="58"/>
    </location>
</feature>